<keyword evidence="3" id="KW-1185">Reference proteome</keyword>
<evidence type="ECO:0000259" key="1">
    <source>
        <dbReference type="Pfam" id="PF13524"/>
    </source>
</evidence>
<proteinExistence type="predicted"/>
<protein>
    <recommendedName>
        <fullName evidence="1">Spore protein YkvP/CgeB glycosyl transferase-like domain-containing protein</fullName>
    </recommendedName>
</protein>
<dbReference type="eggNOG" id="COG4641">
    <property type="taxonomic scope" value="Bacteria"/>
</dbReference>
<dbReference type="Proteomes" id="UP000002601">
    <property type="component" value="Chromosome"/>
</dbReference>
<dbReference type="InterPro" id="IPR055259">
    <property type="entry name" value="YkvP/CgeB_Glyco_trans-like"/>
</dbReference>
<reference evidence="2 3" key="1">
    <citation type="submission" date="2009-06" db="EMBL/GenBank/DDBJ databases">
        <title>Complete sequence of Desulfovibrio salexigens DSM 2638.</title>
        <authorList>
            <consortium name="US DOE Joint Genome Institute"/>
            <person name="Lucas S."/>
            <person name="Copeland A."/>
            <person name="Lapidus A."/>
            <person name="Glavina del Rio T."/>
            <person name="Tice H."/>
            <person name="Bruce D."/>
            <person name="Goodwin L."/>
            <person name="Pitluck S."/>
            <person name="Munk A.C."/>
            <person name="Brettin T."/>
            <person name="Detter J.C."/>
            <person name="Han C."/>
            <person name="Tapia R."/>
            <person name="Larimer F."/>
            <person name="Land M."/>
            <person name="Hauser L."/>
            <person name="Kyrpides N."/>
            <person name="Anderson I."/>
            <person name="Wall J.D."/>
            <person name="Arkin A.P."/>
            <person name="Dehal P."/>
            <person name="Chivian D."/>
            <person name="Giles B."/>
            <person name="Hazen T.C."/>
        </authorList>
    </citation>
    <scope>NUCLEOTIDE SEQUENCE [LARGE SCALE GENOMIC DNA]</scope>
    <source>
        <strain evidence="3">ATCC 14822 / DSM 2638 / NCIMB 8403 / VKM B-1763</strain>
    </source>
</reference>
<organism evidence="2 3">
    <name type="scientific">Maridesulfovibrio salexigens (strain ATCC 14822 / DSM 2638 / NCIMB 8403 / VKM B-1763)</name>
    <name type="common">Desulfovibrio salexigens</name>
    <dbReference type="NCBI Taxonomy" id="526222"/>
    <lineage>
        <taxon>Bacteria</taxon>
        <taxon>Pseudomonadati</taxon>
        <taxon>Thermodesulfobacteriota</taxon>
        <taxon>Desulfovibrionia</taxon>
        <taxon>Desulfovibrionales</taxon>
        <taxon>Desulfovibrionaceae</taxon>
        <taxon>Maridesulfovibrio</taxon>
    </lineage>
</organism>
<feature type="domain" description="Spore protein YkvP/CgeB glycosyl transferase-like" evidence="1">
    <location>
        <begin position="174"/>
        <end position="287"/>
    </location>
</feature>
<dbReference type="AlphaFoldDB" id="C6C2A4"/>
<dbReference type="STRING" id="526222.Desal_3254"/>
<sequence length="556" mass="62706">MGLCTVKDKFNICIVGPFGAGVAALKQLGHAVLSVPQGEELFCNLPDILEKNSFSPDLVLQVECLGKRTLIQGLDTLDCPTLFWATDPHLNLHWHNTYGRLFDQVLSTQQSLVLPFKLEGLSDVRWLPRFAFDLASPPITSRKNEIAFVGRLSDQRPGRKWMVDFIKSRVGERPFPIEQSLSHSEMLALYQDTKIIPNESILGEVNFRLFEGTSCGSLLLTQDLGEEQASLFDPGREIDTYADAAEFEEKLKFYLGNDDLIQKMGQAAHKRVQSEHLPIHRAEQILDFAKDTARNRATFSEAEKWLAVTIASMWESGMLDLPVREVLSRLAASSQDENVVVATLRVQTVINANSVVEENLLNLLGGKLFEDSFGVNFTGSAAALRLGNWDAAKAFWYRHLKSINNTKLPPKEPKDLLICWAKELKKHQRVFRGGFPFKSKTHLPHTALDCLLTIYDNDPQDAEVLRLIDVMLRPRKELDQVRGGFLASLVAQNSSDWRLFFEQALTNLHSYRLDDGMQKLVLARELASERGQERAFSMALRGRDESGLIIKRLLDC</sequence>
<evidence type="ECO:0000313" key="3">
    <source>
        <dbReference type="Proteomes" id="UP000002601"/>
    </source>
</evidence>
<dbReference type="OrthoDB" id="5464538at2"/>
<evidence type="ECO:0000313" key="2">
    <source>
        <dbReference type="EMBL" id="ACS81305.1"/>
    </source>
</evidence>
<dbReference type="Pfam" id="PF13524">
    <property type="entry name" value="Glyco_trans_1_2"/>
    <property type="match status" value="1"/>
</dbReference>
<dbReference type="KEGG" id="dsa:Desal_3254"/>
<dbReference type="EMBL" id="CP001649">
    <property type="protein sequence ID" value="ACS81305.1"/>
    <property type="molecule type" value="Genomic_DNA"/>
</dbReference>
<name>C6C2A4_MARSD</name>
<gene>
    <name evidence="2" type="ordered locus">Desal_3254</name>
</gene>
<accession>C6C2A4</accession>
<dbReference type="HOGENOM" id="CLU_453249_0_0_7"/>